<organism evidence="1 2">
    <name type="scientific">Linum trigynum</name>
    <dbReference type="NCBI Taxonomy" id="586398"/>
    <lineage>
        <taxon>Eukaryota</taxon>
        <taxon>Viridiplantae</taxon>
        <taxon>Streptophyta</taxon>
        <taxon>Embryophyta</taxon>
        <taxon>Tracheophyta</taxon>
        <taxon>Spermatophyta</taxon>
        <taxon>Magnoliopsida</taxon>
        <taxon>eudicotyledons</taxon>
        <taxon>Gunneridae</taxon>
        <taxon>Pentapetalae</taxon>
        <taxon>rosids</taxon>
        <taxon>fabids</taxon>
        <taxon>Malpighiales</taxon>
        <taxon>Linaceae</taxon>
        <taxon>Linum</taxon>
    </lineage>
</organism>
<protein>
    <submittedName>
        <fullName evidence="1">Uncharacterized protein</fullName>
    </submittedName>
</protein>
<reference evidence="1 2" key="1">
    <citation type="submission" date="2024-04" db="EMBL/GenBank/DDBJ databases">
        <authorList>
            <person name="Fracassetti M."/>
        </authorList>
    </citation>
    <scope>NUCLEOTIDE SEQUENCE [LARGE SCALE GENOMIC DNA]</scope>
</reference>
<name>A0AAV2FPG2_9ROSI</name>
<accession>A0AAV2FPG2</accession>
<keyword evidence="2" id="KW-1185">Reference proteome</keyword>
<evidence type="ECO:0000313" key="2">
    <source>
        <dbReference type="Proteomes" id="UP001497516"/>
    </source>
</evidence>
<sequence>MAGEGNPSMGKLSDNALDVLMDQFSQFWQADQSNINARLPVVERNPEKVLNESKRGRSKKELKENVLSKLEKNKKDFFEKEIINIILILVEECYEEMSFLINIEKNKRGSMTNMKKKENNLVNHHIIVETCPSYISDQTPYRTYLEPDKHQQLHE</sequence>
<evidence type="ECO:0000313" key="1">
    <source>
        <dbReference type="EMBL" id="CAL1400229.1"/>
    </source>
</evidence>
<dbReference type="Proteomes" id="UP001497516">
    <property type="component" value="Chromosome 7"/>
</dbReference>
<proteinExistence type="predicted"/>
<dbReference type="EMBL" id="OZ034820">
    <property type="protein sequence ID" value="CAL1400229.1"/>
    <property type="molecule type" value="Genomic_DNA"/>
</dbReference>
<dbReference type="AlphaFoldDB" id="A0AAV2FPG2"/>
<gene>
    <name evidence="1" type="ORF">LTRI10_LOCUS40370</name>
</gene>